<keyword evidence="2" id="KW-1133">Transmembrane helix</keyword>
<feature type="transmembrane region" description="Helical" evidence="2">
    <location>
        <begin position="12"/>
        <end position="32"/>
    </location>
</feature>
<keyword evidence="2" id="KW-0472">Membrane</keyword>
<keyword evidence="2" id="KW-0812">Transmembrane</keyword>
<evidence type="ECO:0000256" key="1">
    <source>
        <dbReference type="ARBA" id="ARBA00010884"/>
    </source>
</evidence>
<evidence type="ECO:0000313" key="3">
    <source>
        <dbReference type="EMBL" id="GMH73432.1"/>
    </source>
</evidence>
<comment type="caution">
    <text evidence="3">The sequence shown here is derived from an EMBL/GenBank/DDBJ whole genome shotgun (WGS) entry which is preliminary data.</text>
</comment>
<accession>A0A9W7AQ52</accession>
<evidence type="ECO:0000313" key="4">
    <source>
        <dbReference type="Proteomes" id="UP001162640"/>
    </source>
</evidence>
<dbReference type="Gene3D" id="3.40.50.1820">
    <property type="entry name" value="alpha/beta hydrolase"/>
    <property type="match status" value="1"/>
</dbReference>
<dbReference type="GO" id="GO:0034338">
    <property type="term" value="F:short-chain carboxylesterase activity"/>
    <property type="evidence" value="ECO:0007669"/>
    <property type="project" value="TreeGrafter"/>
</dbReference>
<name>A0A9W7AQ52_9STRA</name>
<dbReference type="SUPFAM" id="SSF53474">
    <property type="entry name" value="alpha/beta-Hydrolases"/>
    <property type="match status" value="1"/>
</dbReference>
<dbReference type="Proteomes" id="UP001162640">
    <property type="component" value="Unassembled WGS sequence"/>
</dbReference>
<sequence length="510" mass="57831">MKPYYLDSDDWLGLAEPCTAIIFTIGLFIYSVSQITKRTVLFLSGKPPPPDNPSKKKKRINTEALWSKRLALSVVFLGYVLRPLYIDKNGLSELIKGTDPKLDLLLKLAPAISRGPEPPLLLHNRHLQFAPWMIQNEFHNGDIPFQHHYFNVSGCLDKSMGDIGDARTESCNRPEDMTDEIRFDVFPPFDSASEYPQFSTSSPVILFEPGLRCHSQDMPGNMIIRLAYEKGIRSIAINRRGHILEQLLRAPRWNLFGDIDDLEQTYWHIKENLLDPNTPMFLHGISSGCAVTVTALAAWDKKRLLFPEKKTPSFVGAITVTPGYDTSKVLQPDRFKPPYNALMTFAVKDHFIMKNEKVLRAFNSEAVDAALEAETLQEFLDASAPFAGYPNASEYFKGENPVNDLQYISTPTFVLNSLDDPCCNIDNLYETSPFPNHEGRSYAQIVRDSKRGLIAVTKTGSHCPFLDGRWFPFIKDPLTGKWMLKSWADEASVEFYVAALEVYGEERRYL</sequence>
<dbReference type="EMBL" id="BLQM01000185">
    <property type="protein sequence ID" value="GMH73432.1"/>
    <property type="molecule type" value="Genomic_DNA"/>
</dbReference>
<dbReference type="GO" id="GO:0047372">
    <property type="term" value="F:monoacylglycerol lipase activity"/>
    <property type="evidence" value="ECO:0007669"/>
    <property type="project" value="TreeGrafter"/>
</dbReference>
<dbReference type="PANTHER" id="PTHR10794">
    <property type="entry name" value="ABHYDROLASE DOMAIN-CONTAINING PROTEIN"/>
    <property type="match status" value="1"/>
</dbReference>
<protein>
    <submittedName>
        <fullName evidence="3">Uncharacterized protein</fullName>
    </submittedName>
</protein>
<reference evidence="4" key="1">
    <citation type="journal article" date="2023" name="Commun. Biol.">
        <title>Genome analysis of Parmales, the sister group of diatoms, reveals the evolutionary specialization of diatoms from phago-mixotrophs to photoautotrophs.</title>
        <authorList>
            <person name="Ban H."/>
            <person name="Sato S."/>
            <person name="Yoshikawa S."/>
            <person name="Yamada K."/>
            <person name="Nakamura Y."/>
            <person name="Ichinomiya M."/>
            <person name="Sato N."/>
            <person name="Blanc-Mathieu R."/>
            <person name="Endo H."/>
            <person name="Kuwata A."/>
            <person name="Ogata H."/>
        </authorList>
    </citation>
    <scope>NUCLEOTIDE SEQUENCE [LARGE SCALE GENOMIC DNA]</scope>
</reference>
<comment type="similarity">
    <text evidence="1">Belongs to the AB hydrolase superfamily. AB hydrolase 4 family.</text>
</comment>
<dbReference type="PANTHER" id="PTHR10794:SF93">
    <property type="entry name" value="SERINE AMINOPEPTIDASE S33 DOMAIN-CONTAINING PROTEIN"/>
    <property type="match status" value="1"/>
</dbReference>
<feature type="transmembrane region" description="Helical" evidence="2">
    <location>
        <begin position="65"/>
        <end position="85"/>
    </location>
</feature>
<dbReference type="InterPro" id="IPR050960">
    <property type="entry name" value="AB_hydrolase_4_sf"/>
</dbReference>
<proteinExistence type="inferred from homology"/>
<organism evidence="3 4">
    <name type="scientific">Triparma laevis f. inornata</name>
    <dbReference type="NCBI Taxonomy" id="1714386"/>
    <lineage>
        <taxon>Eukaryota</taxon>
        <taxon>Sar</taxon>
        <taxon>Stramenopiles</taxon>
        <taxon>Ochrophyta</taxon>
        <taxon>Bolidophyceae</taxon>
        <taxon>Parmales</taxon>
        <taxon>Triparmaceae</taxon>
        <taxon>Triparma</taxon>
    </lineage>
</organism>
<dbReference type="AlphaFoldDB" id="A0A9W7AQ52"/>
<evidence type="ECO:0000256" key="2">
    <source>
        <dbReference type="SAM" id="Phobius"/>
    </source>
</evidence>
<gene>
    <name evidence="3" type="ORF">TL16_g06190</name>
</gene>
<dbReference type="InterPro" id="IPR029058">
    <property type="entry name" value="AB_hydrolase_fold"/>
</dbReference>